<dbReference type="STRING" id="1393122.SAMN05660895_2408"/>
<dbReference type="PANTHER" id="PTHR36845">
    <property type="entry name" value="HYDROLASE, PUTATIVE (AFU_ORTHOLOGUE AFUA_7G05090)-RELATED"/>
    <property type="match status" value="1"/>
</dbReference>
<dbReference type="EMBL" id="FPCJ01000001">
    <property type="protein sequence ID" value="SFV36085.1"/>
    <property type="molecule type" value="Genomic_DNA"/>
</dbReference>
<reference evidence="4" key="1">
    <citation type="submission" date="2016-10" db="EMBL/GenBank/DDBJ databases">
        <authorList>
            <person name="Varghese N."/>
            <person name="Submissions S."/>
        </authorList>
    </citation>
    <scope>NUCLEOTIDE SEQUENCE [LARGE SCALE GENOMIC DNA]</scope>
    <source>
        <strain evidence="4">DSM 14807</strain>
    </source>
</reference>
<dbReference type="Gene3D" id="1.50.10.10">
    <property type="match status" value="1"/>
</dbReference>
<keyword evidence="1 3" id="KW-0378">Hydrolase</keyword>
<evidence type="ECO:0000313" key="4">
    <source>
        <dbReference type="Proteomes" id="UP000199537"/>
    </source>
</evidence>
<organism evidence="3 4">
    <name type="scientific">Thermoflavifilum thermophilum</name>
    <dbReference type="NCBI Taxonomy" id="1393122"/>
    <lineage>
        <taxon>Bacteria</taxon>
        <taxon>Pseudomonadati</taxon>
        <taxon>Bacteroidota</taxon>
        <taxon>Chitinophagia</taxon>
        <taxon>Chitinophagales</taxon>
        <taxon>Chitinophagaceae</taxon>
        <taxon>Thermoflavifilum</taxon>
    </lineage>
</organism>
<keyword evidence="4" id="KW-1185">Reference proteome</keyword>
<dbReference type="InterPro" id="IPR052369">
    <property type="entry name" value="UG_Glycosaminoglycan_Hydrolase"/>
</dbReference>
<dbReference type="OrthoDB" id="428577at2"/>
<gene>
    <name evidence="3" type="ORF">SAMN05660895_2408</name>
</gene>
<dbReference type="RefSeq" id="WP_092460801.1">
    <property type="nucleotide sequence ID" value="NZ_FPCJ01000001.1"/>
</dbReference>
<dbReference type="PANTHER" id="PTHR36845:SF1">
    <property type="entry name" value="HYDROLASE, PUTATIVE (AFU_ORTHOLOGUE AFUA_7G05090)-RELATED"/>
    <property type="match status" value="1"/>
</dbReference>
<dbReference type="AlphaFoldDB" id="A0A1I7NN73"/>
<dbReference type="SUPFAM" id="SSF48208">
    <property type="entry name" value="Six-hairpin glycosidases"/>
    <property type="match status" value="1"/>
</dbReference>
<sequence length="397" mass="46089">MRLLIIFCWIFSHTQARFTHHPFASDTLPIHRVVQLAAQQTKHYLSAHRDTLQFLHSEHANGEPVEANLHGWTAGFFPGKLWYLYAFTQNPFWKQEALAYTQPLEADDTLTTTHDLGFMVGIPFEKAYKATHHTPFREVLIRAARSLTQRFHPQVGEIKSWDGGPWHYPVIVDNLMNLELLFLATKLTDDSSFYRIAVSHINHDLRYRFRNDFSTYHVLDYDPETGKLLARKTWQGYADSSCWSRGQAWAIYGLTVAYRYTRNPEYLFYARQAADYFINHIKTISDHIPPWDFNAPDSLQQLKDASAATIAASALLELSNYVPGKTHAYEHWAVQMLQSLCMPTYLNTDSSGFLLVKHATGDAHHHREMDVPLIYADYYLLQALWRYSHMHTADFLF</sequence>
<protein>
    <submittedName>
        <fullName evidence="3">Glycosyl Hydrolase Family 88</fullName>
    </submittedName>
</protein>
<dbReference type="GO" id="GO:0052757">
    <property type="term" value="F:chondroitin hydrolase activity"/>
    <property type="evidence" value="ECO:0007669"/>
    <property type="project" value="TreeGrafter"/>
</dbReference>
<name>A0A1I7NN73_9BACT</name>
<dbReference type="InterPro" id="IPR012341">
    <property type="entry name" value="6hp_glycosidase-like_sf"/>
</dbReference>
<accession>A0A1I7NN73</accession>
<proteinExistence type="inferred from homology"/>
<evidence type="ECO:0000256" key="1">
    <source>
        <dbReference type="ARBA" id="ARBA00022801"/>
    </source>
</evidence>
<dbReference type="InterPro" id="IPR008928">
    <property type="entry name" value="6-hairpin_glycosidase_sf"/>
</dbReference>
<dbReference type="GO" id="GO:0000272">
    <property type="term" value="P:polysaccharide catabolic process"/>
    <property type="evidence" value="ECO:0007669"/>
    <property type="project" value="TreeGrafter"/>
</dbReference>
<evidence type="ECO:0000256" key="2">
    <source>
        <dbReference type="ARBA" id="ARBA00038358"/>
    </source>
</evidence>
<comment type="similarity">
    <text evidence="2">Belongs to the glycosyl hydrolase 88 family.</text>
</comment>
<dbReference type="Proteomes" id="UP000199537">
    <property type="component" value="Unassembled WGS sequence"/>
</dbReference>
<evidence type="ECO:0000313" key="3">
    <source>
        <dbReference type="EMBL" id="SFV36085.1"/>
    </source>
</evidence>